<proteinExistence type="predicted"/>
<dbReference type="PROSITE" id="PS50862">
    <property type="entry name" value="AA_TRNA_LIGASE_II"/>
    <property type="match status" value="1"/>
</dbReference>
<feature type="domain" description="Aminoacyl-transfer RNA synthetases class-II family profile" evidence="4">
    <location>
        <begin position="9"/>
        <end position="332"/>
    </location>
</feature>
<comment type="caution">
    <text evidence="5">The sequence shown here is derived from an EMBL/GenBank/DDBJ whole genome shotgun (WGS) entry which is preliminary data.</text>
</comment>
<evidence type="ECO:0000256" key="1">
    <source>
        <dbReference type="ARBA" id="ARBA00022598"/>
    </source>
</evidence>
<keyword evidence="5" id="KW-0648">Protein biosynthesis</keyword>
<dbReference type="PRINTS" id="PR00982">
    <property type="entry name" value="TRNASYNTHLYS"/>
</dbReference>
<dbReference type="AlphaFoldDB" id="A0AAJ1MK32"/>
<dbReference type="PANTHER" id="PTHR42918">
    <property type="entry name" value="LYSYL-TRNA SYNTHETASE"/>
    <property type="match status" value="1"/>
</dbReference>
<name>A0AAJ1MK32_9SPIO</name>
<dbReference type="GO" id="GO:0005829">
    <property type="term" value="C:cytosol"/>
    <property type="evidence" value="ECO:0007669"/>
    <property type="project" value="TreeGrafter"/>
</dbReference>
<dbReference type="Pfam" id="PF00152">
    <property type="entry name" value="tRNA-synt_2"/>
    <property type="match status" value="1"/>
</dbReference>
<dbReference type="GO" id="GO:0000049">
    <property type="term" value="F:tRNA binding"/>
    <property type="evidence" value="ECO:0007669"/>
    <property type="project" value="TreeGrafter"/>
</dbReference>
<sequence>MNQNPVDKMKLRAHVQRDIRKFFASRSFTEADVPLLTPGVIPEASIELFKTEMVSPYGSSPEELFLLPSPEYYLKQLIAEGSGDIYSISRSFRNSEQTGRQHNPEFTMLEYYAMDADYIDSISLTEDLIATMLEGLPADRERAVALRPPFRRMTMDETFERFADFDLSAHCSGRLSGEEERKQLKELAEGFGLSTSDDDSWEELFNLVFVHKIEPQLPTDKPLVIYDYPANIPALARPAATRGRLERWELYAGGIELANCYSEETDYKTVKNFFTNEAAEKIDALVTVKPDLTWCEMYRKNFPRCSGTAMGLDRLIMLLSGAASIEGVILFPLSDIIRELN</sequence>
<dbReference type="InterPro" id="IPR004364">
    <property type="entry name" value="Aa-tRNA-synt_II"/>
</dbReference>
<reference evidence="5 6" key="1">
    <citation type="submission" date="2022-12" db="EMBL/GenBank/DDBJ databases">
        <title>Metagenome assembled genome from gulf of manar.</title>
        <authorList>
            <person name="Kohli P."/>
            <person name="Pk S."/>
            <person name="Venkata Ramana C."/>
            <person name="Sasikala C."/>
        </authorList>
    </citation>
    <scope>NUCLEOTIDE SEQUENCE [LARGE SCALE GENOMIC DNA]</scope>
    <source>
        <strain evidence="5">JB008</strain>
    </source>
</reference>
<dbReference type="GO" id="GO:0005524">
    <property type="term" value="F:ATP binding"/>
    <property type="evidence" value="ECO:0007669"/>
    <property type="project" value="UniProtKB-KW"/>
</dbReference>
<dbReference type="Proteomes" id="UP001221217">
    <property type="component" value="Unassembled WGS sequence"/>
</dbReference>
<dbReference type="InterPro" id="IPR006195">
    <property type="entry name" value="aa-tRNA-synth_II"/>
</dbReference>
<keyword evidence="1 5" id="KW-0436">Ligase</keyword>
<evidence type="ECO:0000256" key="2">
    <source>
        <dbReference type="ARBA" id="ARBA00022741"/>
    </source>
</evidence>
<keyword evidence="2" id="KW-0547">Nucleotide-binding</keyword>
<evidence type="ECO:0000313" key="6">
    <source>
        <dbReference type="Proteomes" id="UP001221217"/>
    </source>
</evidence>
<accession>A0AAJ1MK32</accession>
<dbReference type="InterPro" id="IPR018149">
    <property type="entry name" value="Lys-tRNA-synth_II_C"/>
</dbReference>
<keyword evidence="5" id="KW-0251">Elongation factor</keyword>
<dbReference type="GO" id="GO:0003746">
    <property type="term" value="F:translation elongation factor activity"/>
    <property type="evidence" value="ECO:0007669"/>
    <property type="project" value="UniProtKB-KW"/>
</dbReference>
<evidence type="ECO:0000259" key="4">
    <source>
        <dbReference type="PROSITE" id="PS50862"/>
    </source>
</evidence>
<evidence type="ECO:0000313" key="5">
    <source>
        <dbReference type="EMBL" id="MDC7227207.1"/>
    </source>
</evidence>
<organism evidence="5 6">
    <name type="scientific">Candidatus Thalassospirochaeta sargassi</name>
    <dbReference type="NCBI Taxonomy" id="3119039"/>
    <lineage>
        <taxon>Bacteria</taxon>
        <taxon>Pseudomonadati</taxon>
        <taxon>Spirochaetota</taxon>
        <taxon>Spirochaetia</taxon>
        <taxon>Spirochaetales</taxon>
        <taxon>Spirochaetaceae</taxon>
        <taxon>Candidatus Thalassospirochaeta</taxon>
    </lineage>
</organism>
<dbReference type="GO" id="GO:0006430">
    <property type="term" value="P:lysyl-tRNA aminoacylation"/>
    <property type="evidence" value="ECO:0007669"/>
    <property type="project" value="InterPro"/>
</dbReference>
<protein>
    <submittedName>
        <fullName evidence="5">Elongation factor P--(R)-beta-lysine ligase</fullName>
    </submittedName>
</protein>
<dbReference type="GO" id="GO:0004824">
    <property type="term" value="F:lysine-tRNA ligase activity"/>
    <property type="evidence" value="ECO:0007669"/>
    <property type="project" value="InterPro"/>
</dbReference>
<dbReference type="Gene3D" id="3.30.930.10">
    <property type="entry name" value="Bira Bifunctional Protein, Domain 2"/>
    <property type="match status" value="1"/>
</dbReference>
<dbReference type="SUPFAM" id="SSF55681">
    <property type="entry name" value="Class II aaRS and biotin synthetases"/>
    <property type="match status" value="1"/>
</dbReference>
<gene>
    <name evidence="5" type="ORF">PQJ61_10640</name>
</gene>
<dbReference type="InterPro" id="IPR045864">
    <property type="entry name" value="aa-tRNA-synth_II/BPL/LPL"/>
</dbReference>
<keyword evidence="3" id="KW-0067">ATP-binding</keyword>
<dbReference type="EMBL" id="JAQQAL010000023">
    <property type="protein sequence ID" value="MDC7227207.1"/>
    <property type="molecule type" value="Genomic_DNA"/>
</dbReference>
<evidence type="ECO:0000256" key="3">
    <source>
        <dbReference type="ARBA" id="ARBA00022840"/>
    </source>
</evidence>
<dbReference type="PANTHER" id="PTHR42918:SF6">
    <property type="entry name" value="ELONGATION FACTOR P--(R)-BETA-LYSINE LIGASE"/>
    <property type="match status" value="1"/>
</dbReference>